<evidence type="ECO:0000313" key="13">
    <source>
        <dbReference type="EMBL" id="MBN1574138.1"/>
    </source>
</evidence>
<dbReference type="GO" id="GO:0008408">
    <property type="term" value="F:3'-5' exonuclease activity"/>
    <property type="evidence" value="ECO:0007669"/>
    <property type="project" value="InterPro"/>
</dbReference>
<sequence>MEFKIKQEELLKGLSRTQSIVEKKNTIKILSNVLLKLIGGKLVIEATDLEVGISGSYEAEVITEGGITVDAKTLFEVVRQIPDGTSIHCKKKENNWMELIAVRSVFNLVGLSVEDYPKVPSFEGEEQWKMNPDVLKGMIDKTIFSVSHEDMRYNLSGVYMETLEEGGGVKLRMVATDGHRLSLVDTPLEGKFPLPPGKGIIAPRKGLMELRKILDEGKEQVGMKLEDSNLMVKRDDLNLVMRLVDGTFPDYKQVIPKNNDKKIVFNADDLARTLRRVSVVSADRIKMVKFHITADSIEVTSESPNMGNAKEEMKVEYSGGDMDIGFNASYMLDILNAVDEDSVELMLLDESSPGEVRPKEGKNYYFIIMPMKI</sequence>
<comment type="similarity">
    <text evidence="2 9">Belongs to the beta sliding clamp family.</text>
</comment>
<evidence type="ECO:0000256" key="5">
    <source>
        <dbReference type="ARBA" id="ARBA00022695"/>
    </source>
</evidence>
<dbReference type="GO" id="GO:0009360">
    <property type="term" value="C:DNA polymerase III complex"/>
    <property type="evidence" value="ECO:0007669"/>
    <property type="project" value="InterPro"/>
</dbReference>
<gene>
    <name evidence="13" type="primary">dnaN</name>
    <name evidence="13" type="ORF">JW984_13155</name>
</gene>
<evidence type="ECO:0000256" key="2">
    <source>
        <dbReference type="ARBA" id="ARBA00010752"/>
    </source>
</evidence>
<evidence type="ECO:0000313" key="14">
    <source>
        <dbReference type="Proteomes" id="UP000809273"/>
    </source>
</evidence>
<keyword evidence="6 9" id="KW-0235">DNA replication</keyword>
<dbReference type="PANTHER" id="PTHR30478">
    <property type="entry name" value="DNA POLYMERASE III SUBUNIT BETA"/>
    <property type="match status" value="1"/>
</dbReference>
<evidence type="ECO:0000256" key="8">
    <source>
        <dbReference type="ARBA" id="ARBA00023125"/>
    </source>
</evidence>
<dbReference type="Pfam" id="PF02767">
    <property type="entry name" value="DNA_pol3_beta_2"/>
    <property type="match status" value="1"/>
</dbReference>
<reference evidence="13" key="1">
    <citation type="journal article" date="2021" name="Environ. Microbiol.">
        <title>Genomic characterization of three novel Desulfobacterota classes expand the metabolic and phylogenetic diversity of the phylum.</title>
        <authorList>
            <person name="Murphy C.L."/>
            <person name="Biggerstaff J."/>
            <person name="Eichhorn A."/>
            <person name="Ewing E."/>
            <person name="Shahan R."/>
            <person name="Soriano D."/>
            <person name="Stewart S."/>
            <person name="VanMol K."/>
            <person name="Walker R."/>
            <person name="Walters P."/>
            <person name="Elshahed M.S."/>
            <person name="Youssef N.H."/>
        </authorList>
    </citation>
    <scope>NUCLEOTIDE SEQUENCE</scope>
    <source>
        <strain evidence="13">Zod_Metabat.24</strain>
    </source>
</reference>
<dbReference type="Pfam" id="PF02768">
    <property type="entry name" value="DNA_pol3_beta_3"/>
    <property type="match status" value="1"/>
</dbReference>
<dbReference type="Pfam" id="PF00712">
    <property type="entry name" value="DNA_pol3_beta"/>
    <property type="match status" value="1"/>
</dbReference>
<keyword evidence="3 9" id="KW-0963">Cytoplasm</keyword>
<evidence type="ECO:0000256" key="9">
    <source>
        <dbReference type="PIRNR" id="PIRNR000804"/>
    </source>
</evidence>
<evidence type="ECO:0000256" key="6">
    <source>
        <dbReference type="ARBA" id="ARBA00022705"/>
    </source>
</evidence>
<dbReference type="Gene3D" id="3.70.10.10">
    <property type="match status" value="1"/>
</dbReference>
<dbReference type="Gene3D" id="3.10.150.10">
    <property type="entry name" value="DNA Polymerase III, subunit A, domain 2"/>
    <property type="match status" value="1"/>
</dbReference>
<comment type="subcellular location">
    <subcellularLocation>
        <location evidence="1 9">Cytoplasm</location>
    </subcellularLocation>
</comment>
<dbReference type="InterPro" id="IPR022634">
    <property type="entry name" value="DNA_polIII_beta_N"/>
</dbReference>
<dbReference type="InterPro" id="IPR022637">
    <property type="entry name" value="DNA_polIII_beta_cen"/>
</dbReference>
<evidence type="ECO:0000259" key="12">
    <source>
        <dbReference type="Pfam" id="PF02768"/>
    </source>
</evidence>
<comment type="caution">
    <text evidence="13">The sequence shown here is derived from an EMBL/GenBank/DDBJ whole genome shotgun (WGS) entry which is preliminary data.</text>
</comment>
<dbReference type="SUPFAM" id="SSF55979">
    <property type="entry name" value="DNA clamp"/>
    <property type="match status" value="3"/>
</dbReference>
<dbReference type="InterPro" id="IPR001001">
    <property type="entry name" value="DNA_polIII_beta"/>
</dbReference>
<dbReference type="GO" id="GO:0003887">
    <property type="term" value="F:DNA-directed DNA polymerase activity"/>
    <property type="evidence" value="ECO:0007669"/>
    <property type="project" value="UniProtKB-UniRule"/>
</dbReference>
<evidence type="ECO:0000256" key="7">
    <source>
        <dbReference type="ARBA" id="ARBA00022932"/>
    </source>
</evidence>
<keyword evidence="8" id="KW-0238">DNA-binding</keyword>
<evidence type="ECO:0000256" key="4">
    <source>
        <dbReference type="ARBA" id="ARBA00022679"/>
    </source>
</evidence>
<dbReference type="GO" id="GO:0006271">
    <property type="term" value="P:DNA strand elongation involved in DNA replication"/>
    <property type="evidence" value="ECO:0007669"/>
    <property type="project" value="TreeGrafter"/>
</dbReference>
<dbReference type="Proteomes" id="UP000809273">
    <property type="component" value="Unassembled WGS sequence"/>
</dbReference>
<dbReference type="EMBL" id="JAFGIX010000067">
    <property type="protein sequence ID" value="MBN1574138.1"/>
    <property type="molecule type" value="Genomic_DNA"/>
</dbReference>
<name>A0A9D8KHB3_9DELT</name>
<keyword evidence="5 9" id="KW-0548">Nucleotidyltransferase</keyword>
<evidence type="ECO:0000259" key="11">
    <source>
        <dbReference type="Pfam" id="PF02767"/>
    </source>
</evidence>
<reference evidence="13" key="2">
    <citation type="submission" date="2021-01" db="EMBL/GenBank/DDBJ databases">
        <authorList>
            <person name="Hahn C.R."/>
            <person name="Youssef N.H."/>
            <person name="Elshahed M."/>
        </authorList>
    </citation>
    <scope>NUCLEOTIDE SEQUENCE</scope>
    <source>
        <strain evidence="13">Zod_Metabat.24</strain>
    </source>
</reference>
<dbReference type="GO" id="GO:0003677">
    <property type="term" value="F:DNA binding"/>
    <property type="evidence" value="ECO:0007669"/>
    <property type="project" value="UniProtKB-UniRule"/>
</dbReference>
<evidence type="ECO:0000256" key="3">
    <source>
        <dbReference type="ARBA" id="ARBA00022490"/>
    </source>
</evidence>
<dbReference type="InterPro" id="IPR022635">
    <property type="entry name" value="DNA_polIII_beta_C"/>
</dbReference>
<keyword evidence="4 9" id="KW-0808">Transferase</keyword>
<dbReference type="PANTHER" id="PTHR30478:SF0">
    <property type="entry name" value="BETA SLIDING CLAMP"/>
    <property type="match status" value="1"/>
</dbReference>
<proteinExistence type="inferred from homology"/>
<dbReference type="CDD" id="cd00140">
    <property type="entry name" value="beta_clamp"/>
    <property type="match status" value="1"/>
</dbReference>
<organism evidence="13 14">
    <name type="scientific">Candidatus Zymogenus saltonus</name>
    <dbReference type="NCBI Taxonomy" id="2844893"/>
    <lineage>
        <taxon>Bacteria</taxon>
        <taxon>Deltaproteobacteria</taxon>
        <taxon>Candidatus Zymogenia</taxon>
        <taxon>Candidatus Zymogeniales</taxon>
        <taxon>Candidatus Zymogenaceae</taxon>
        <taxon>Candidatus Zymogenus</taxon>
    </lineage>
</organism>
<feature type="domain" description="DNA polymerase III beta sliding clamp C-terminal" evidence="12">
    <location>
        <begin position="252"/>
        <end position="371"/>
    </location>
</feature>
<dbReference type="AlphaFoldDB" id="A0A9D8KHB3"/>
<dbReference type="PIRSF" id="PIRSF000804">
    <property type="entry name" value="DNA_pol_III_b"/>
    <property type="match status" value="1"/>
</dbReference>
<comment type="subunit">
    <text evidence="9">Forms a ring-shaped head-to-tail homodimer around DNA.</text>
</comment>
<keyword evidence="7 9" id="KW-0239">DNA-directed DNA polymerase</keyword>
<dbReference type="GO" id="GO:0005737">
    <property type="term" value="C:cytoplasm"/>
    <property type="evidence" value="ECO:0007669"/>
    <property type="project" value="UniProtKB-SubCell"/>
</dbReference>
<evidence type="ECO:0000256" key="1">
    <source>
        <dbReference type="ARBA" id="ARBA00004496"/>
    </source>
</evidence>
<dbReference type="InterPro" id="IPR046938">
    <property type="entry name" value="DNA_clamp_sf"/>
</dbReference>
<feature type="domain" description="DNA polymerase III beta sliding clamp N-terminal" evidence="10">
    <location>
        <begin position="1"/>
        <end position="120"/>
    </location>
</feature>
<evidence type="ECO:0000259" key="10">
    <source>
        <dbReference type="Pfam" id="PF00712"/>
    </source>
</evidence>
<feature type="domain" description="DNA polymerase III beta sliding clamp central" evidence="11">
    <location>
        <begin position="130"/>
        <end position="250"/>
    </location>
</feature>
<accession>A0A9D8KHB3</accession>
<dbReference type="NCBIfam" id="TIGR00663">
    <property type="entry name" value="dnan"/>
    <property type="match status" value="1"/>
</dbReference>
<dbReference type="SMART" id="SM00480">
    <property type="entry name" value="POL3Bc"/>
    <property type="match status" value="1"/>
</dbReference>
<comment type="function">
    <text evidence="9">Confers DNA tethering and processivity to DNA polymerases and other proteins. Acts as a clamp, forming a ring around DNA (a reaction catalyzed by the clamp-loading complex) which diffuses in an ATP-independent manner freely and bidirectionally along dsDNA. Initially characterized for its ability to contact the catalytic subunit of DNA polymerase III (Pol III), a complex, multichain enzyme responsible for most of the replicative synthesis in bacteria; Pol III exhibits 3'-5' exonuclease proofreading activity. The beta chain is required for initiation of replication as well as for processivity of DNA replication.</text>
</comment>
<protein>
    <recommendedName>
        <fullName evidence="9">Beta sliding clamp</fullName>
    </recommendedName>
</protein>